<dbReference type="SUPFAM" id="SSF55073">
    <property type="entry name" value="Nucleotide cyclase"/>
    <property type="match status" value="1"/>
</dbReference>
<dbReference type="CDD" id="cd01949">
    <property type="entry name" value="GGDEF"/>
    <property type="match status" value="1"/>
</dbReference>
<dbReference type="GO" id="GO:0005886">
    <property type="term" value="C:plasma membrane"/>
    <property type="evidence" value="ECO:0007669"/>
    <property type="project" value="TreeGrafter"/>
</dbReference>
<dbReference type="RefSeq" id="WP_149748331.1">
    <property type="nucleotide sequence ID" value="NZ_VUJW01000001.1"/>
</dbReference>
<gene>
    <name evidence="3" type="ORF">F0U47_00330</name>
</gene>
<dbReference type="AlphaFoldDB" id="A0A5B1M858"/>
<organism evidence="3 4">
    <name type="scientific">Nocardioides antri</name>
    <dbReference type="NCBI Taxonomy" id="2607659"/>
    <lineage>
        <taxon>Bacteria</taxon>
        <taxon>Bacillati</taxon>
        <taxon>Actinomycetota</taxon>
        <taxon>Actinomycetes</taxon>
        <taxon>Propionibacteriales</taxon>
        <taxon>Nocardioidaceae</taxon>
        <taxon>Nocardioides</taxon>
    </lineage>
</organism>
<comment type="caution">
    <text evidence="3">The sequence shown here is derived from an EMBL/GenBank/DDBJ whole genome shotgun (WGS) entry which is preliminary data.</text>
</comment>
<sequence>MQPRDHRAAARSVIALCAVAAVVTLVLSPFQSATSQPGVAELVTGTAMLTAVVLLCVAARYDPRANTVAWVAGPLLAVATIVVLDLMTNDATVAAQIFFVFPILYGASQLRPAGSAVMTAAALAGELIVVGAQLPLQQAVVDGGYVGAALITVSVLLTITSERQARLVAQLEQMAAVDSLTGLVTRRVFDEAATSALSGASSEEGTSLILLDVDHFKSINDQYGHPAGDEVLVQLAELLVSRTRRGDVVCRLGGDEIAVLLPACSREDAETRAEEMLADVRVHTFSLAESEGLQVTISVGLAHAPSHATDLRRLYSAADRALYKAKKTGRGRVAVAEAPAKDVEGV</sequence>
<dbReference type="FunFam" id="3.30.70.270:FF:000001">
    <property type="entry name" value="Diguanylate cyclase domain protein"/>
    <property type="match status" value="1"/>
</dbReference>
<reference evidence="3 4" key="1">
    <citation type="submission" date="2019-09" db="EMBL/GenBank/DDBJ databases">
        <title>Nocardioides panacisoli sp. nov., isolated from the soil of a ginseng field.</title>
        <authorList>
            <person name="Cho C."/>
        </authorList>
    </citation>
    <scope>NUCLEOTIDE SEQUENCE [LARGE SCALE GENOMIC DNA]</scope>
    <source>
        <strain evidence="3 4">BN140041</strain>
    </source>
</reference>
<proteinExistence type="predicted"/>
<keyword evidence="4" id="KW-1185">Reference proteome</keyword>
<dbReference type="PANTHER" id="PTHR45138">
    <property type="entry name" value="REGULATORY COMPONENTS OF SENSORY TRANSDUCTION SYSTEM"/>
    <property type="match status" value="1"/>
</dbReference>
<evidence type="ECO:0000313" key="4">
    <source>
        <dbReference type="Proteomes" id="UP000324351"/>
    </source>
</evidence>
<keyword evidence="1" id="KW-0472">Membrane</keyword>
<dbReference type="EMBL" id="VUJW01000001">
    <property type="protein sequence ID" value="KAA1428708.1"/>
    <property type="molecule type" value="Genomic_DNA"/>
</dbReference>
<name>A0A5B1M858_9ACTN</name>
<dbReference type="GO" id="GO:0043709">
    <property type="term" value="P:cell adhesion involved in single-species biofilm formation"/>
    <property type="evidence" value="ECO:0007669"/>
    <property type="project" value="TreeGrafter"/>
</dbReference>
<dbReference type="InterPro" id="IPR050469">
    <property type="entry name" value="Diguanylate_Cyclase"/>
</dbReference>
<feature type="transmembrane region" description="Helical" evidence="1">
    <location>
        <begin position="142"/>
        <end position="160"/>
    </location>
</feature>
<reference evidence="3 4" key="2">
    <citation type="submission" date="2019-09" db="EMBL/GenBank/DDBJ databases">
        <authorList>
            <person name="Jin C."/>
        </authorList>
    </citation>
    <scope>NUCLEOTIDE SEQUENCE [LARGE SCALE GENOMIC DNA]</scope>
    <source>
        <strain evidence="3 4">BN140041</strain>
    </source>
</reference>
<dbReference type="InterPro" id="IPR029787">
    <property type="entry name" value="Nucleotide_cyclase"/>
</dbReference>
<dbReference type="NCBIfam" id="TIGR00254">
    <property type="entry name" value="GGDEF"/>
    <property type="match status" value="1"/>
</dbReference>
<feature type="transmembrane region" description="Helical" evidence="1">
    <location>
        <begin position="12"/>
        <end position="30"/>
    </location>
</feature>
<feature type="transmembrane region" description="Helical" evidence="1">
    <location>
        <begin position="68"/>
        <end position="87"/>
    </location>
</feature>
<dbReference type="PANTHER" id="PTHR45138:SF9">
    <property type="entry name" value="DIGUANYLATE CYCLASE DGCM-RELATED"/>
    <property type="match status" value="1"/>
</dbReference>
<dbReference type="InterPro" id="IPR043128">
    <property type="entry name" value="Rev_trsase/Diguanyl_cyclase"/>
</dbReference>
<dbReference type="GO" id="GO:1902201">
    <property type="term" value="P:negative regulation of bacterial-type flagellum-dependent cell motility"/>
    <property type="evidence" value="ECO:0007669"/>
    <property type="project" value="TreeGrafter"/>
</dbReference>
<dbReference type="SMART" id="SM00267">
    <property type="entry name" value="GGDEF"/>
    <property type="match status" value="1"/>
</dbReference>
<feature type="domain" description="GGDEF" evidence="2">
    <location>
        <begin position="204"/>
        <end position="338"/>
    </location>
</feature>
<evidence type="ECO:0000259" key="2">
    <source>
        <dbReference type="PROSITE" id="PS50887"/>
    </source>
</evidence>
<feature type="transmembrane region" description="Helical" evidence="1">
    <location>
        <begin position="42"/>
        <end position="61"/>
    </location>
</feature>
<evidence type="ECO:0000313" key="3">
    <source>
        <dbReference type="EMBL" id="KAA1428708.1"/>
    </source>
</evidence>
<accession>A0A5B1M858</accession>
<dbReference type="GO" id="GO:0052621">
    <property type="term" value="F:diguanylate cyclase activity"/>
    <property type="evidence" value="ECO:0007669"/>
    <property type="project" value="TreeGrafter"/>
</dbReference>
<keyword evidence="1" id="KW-0812">Transmembrane</keyword>
<dbReference type="InterPro" id="IPR000160">
    <property type="entry name" value="GGDEF_dom"/>
</dbReference>
<feature type="transmembrane region" description="Helical" evidence="1">
    <location>
        <begin position="117"/>
        <end position="136"/>
    </location>
</feature>
<feature type="transmembrane region" description="Helical" evidence="1">
    <location>
        <begin position="93"/>
        <end position="110"/>
    </location>
</feature>
<protein>
    <submittedName>
        <fullName evidence="3">GGDEF domain-containing protein</fullName>
    </submittedName>
</protein>
<dbReference type="PROSITE" id="PS50887">
    <property type="entry name" value="GGDEF"/>
    <property type="match status" value="1"/>
</dbReference>
<dbReference type="Proteomes" id="UP000324351">
    <property type="component" value="Unassembled WGS sequence"/>
</dbReference>
<dbReference type="Pfam" id="PF00990">
    <property type="entry name" value="GGDEF"/>
    <property type="match status" value="1"/>
</dbReference>
<keyword evidence="1" id="KW-1133">Transmembrane helix</keyword>
<dbReference type="Gene3D" id="3.30.70.270">
    <property type="match status" value="1"/>
</dbReference>
<evidence type="ECO:0000256" key="1">
    <source>
        <dbReference type="SAM" id="Phobius"/>
    </source>
</evidence>